<evidence type="ECO:0000313" key="2">
    <source>
        <dbReference type="Proteomes" id="UP000634136"/>
    </source>
</evidence>
<name>A0A834WCA7_9FABA</name>
<dbReference type="Proteomes" id="UP000634136">
    <property type="component" value="Unassembled WGS sequence"/>
</dbReference>
<dbReference type="EMBL" id="JAAIUW010000009">
    <property type="protein sequence ID" value="KAF7815868.1"/>
    <property type="molecule type" value="Genomic_DNA"/>
</dbReference>
<protein>
    <submittedName>
        <fullName evidence="1">Uncharacterized protein</fullName>
    </submittedName>
</protein>
<reference evidence="1" key="1">
    <citation type="submission" date="2020-09" db="EMBL/GenBank/DDBJ databases">
        <title>Genome-Enabled Discovery of Anthraquinone Biosynthesis in Senna tora.</title>
        <authorList>
            <person name="Kang S.-H."/>
            <person name="Pandey R.P."/>
            <person name="Lee C.-M."/>
            <person name="Sim J.-S."/>
            <person name="Jeong J.-T."/>
            <person name="Choi B.-S."/>
            <person name="Jung M."/>
            <person name="Ginzburg D."/>
            <person name="Zhao K."/>
            <person name="Won S.Y."/>
            <person name="Oh T.-J."/>
            <person name="Yu Y."/>
            <person name="Kim N.-H."/>
            <person name="Lee O.R."/>
            <person name="Lee T.-H."/>
            <person name="Bashyal P."/>
            <person name="Kim T.-S."/>
            <person name="Lee W.-H."/>
            <person name="Kawkins C."/>
            <person name="Kim C.-K."/>
            <person name="Kim J.S."/>
            <person name="Ahn B.O."/>
            <person name="Rhee S.Y."/>
            <person name="Sohng J.K."/>
        </authorList>
    </citation>
    <scope>NUCLEOTIDE SEQUENCE</scope>
    <source>
        <tissue evidence="1">Leaf</tissue>
    </source>
</reference>
<organism evidence="1 2">
    <name type="scientific">Senna tora</name>
    <dbReference type="NCBI Taxonomy" id="362788"/>
    <lineage>
        <taxon>Eukaryota</taxon>
        <taxon>Viridiplantae</taxon>
        <taxon>Streptophyta</taxon>
        <taxon>Embryophyta</taxon>
        <taxon>Tracheophyta</taxon>
        <taxon>Spermatophyta</taxon>
        <taxon>Magnoliopsida</taxon>
        <taxon>eudicotyledons</taxon>
        <taxon>Gunneridae</taxon>
        <taxon>Pentapetalae</taxon>
        <taxon>rosids</taxon>
        <taxon>fabids</taxon>
        <taxon>Fabales</taxon>
        <taxon>Fabaceae</taxon>
        <taxon>Caesalpinioideae</taxon>
        <taxon>Cassia clade</taxon>
        <taxon>Senna</taxon>
    </lineage>
</organism>
<sequence>MVSFTYELCAYTKWLVSLTSFVLKWNDIDMLVLRNGWLPLPDLCSYGMGRSSNQVAIGLRNAIYAISKYVKCVPLALKHAFVEDSCRLQDIDDEGLIVTNCALLDWND</sequence>
<evidence type="ECO:0000313" key="1">
    <source>
        <dbReference type="EMBL" id="KAF7815868.1"/>
    </source>
</evidence>
<keyword evidence="2" id="KW-1185">Reference proteome</keyword>
<accession>A0A834WCA7</accession>
<dbReference type="AlphaFoldDB" id="A0A834WCA7"/>
<comment type="caution">
    <text evidence="1">The sequence shown here is derived from an EMBL/GenBank/DDBJ whole genome shotgun (WGS) entry which is preliminary data.</text>
</comment>
<proteinExistence type="predicted"/>
<gene>
    <name evidence="1" type="ORF">G2W53_029837</name>
</gene>